<comment type="caution">
    <text evidence="2">The sequence shown here is derived from an EMBL/GenBank/DDBJ whole genome shotgun (WGS) entry which is preliminary data.</text>
</comment>
<dbReference type="Proteomes" id="UP000689195">
    <property type="component" value="Unassembled WGS sequence"/>
</dbReference>
<dbReference type="AlphaFoldDB" id="A0A8S1SL54"/>
<name>A0A8S1SL54_9CILI</name>
<dbReference type="EMBL" id="CAJJDO010000009">
    <property type="protein sequence ID" value="CAD8140540.1"/>
    <property type="molecule type" value="Genomic_DNA"/>
</dbReference>
<keyword evidence="3" id="KW-1185">Reference proteome</keyword>
<evidence type="ECO:0000313" key="2">
    <source>
        <dbReference type="EMBL" id="CAD8140540.1"/>
    </source>
</evidence>
<protein>
    <submittedName>
        <fullName evidence="2">Uncharacterized protein</fullName>
    </submittedName>
</protein>
<organism evidence="2 3">
    <name type="scientific">Paramecium pentaurelia</name>
    <dbReference type="NCBI Taxonomy" id="43138"/>
    <lineage>
        <taxon>Eukaryota</taxon>
        <taxon>Sar</taxon>
        <taxon>Alveolata</taxon>
        <taxon>Ciliophora</taxon>
        <taxon>Intramacronucleata</taxon>
        <taxon>Oligohymenophorea</taxon>
        <taxon>Peniculida</taxon>
        <taxon>Parameciidae</taxon>
        <taxon>Paramecium</taxon>
    </lineage>
</organism>
<feature type="coiled-coil region" evidence="1">
    <location>
        <begin position="248"/>
        <end position="323"/>
    </location>
</feature>
<proteinExistence type="predicted"/>
<evidence type="ECO:0000313" key="3">
    <source>
        <dbReference type="Proteomes" id="UP000689195"/>
    </source>
</evidence>
<keyword evidence="1" id="KW-0175">Coiled coil</keyword>
<gene>
    <name evidence="2" type="ORF">PPENT_87.1.T0090126</name>
</gene>
<evidence type="ECO:0000256" key="1">
    <source>
        <dbReference type="SAM" id="Coils"/>
    </source>
</evidence>
<sequence length="666" mass="78746">MQNFEGETLVRQLISDISRPIVEKLENVQKEFENIKLFLHQHNRKIDILSDQSDQLSFDIKLNNDVIEQLRKNTIEDQQKVFEIENHLNLEFNKTRLEQGALKLEQDSLKKNINILGDVQQSLTERIEIYNNYLSQKVYQQEFAISNVDTSNSKIIKQLTDINLQNQDEIQTQKIQTQDILSKLQHNSQELNKIICSQQWMQDMIVELRQKSQFYVTIDQIDLVQQNPLKNLPSIITENCQISNQVIKEDFQETIDEKFKELKKYVDKQIQQSKEQNSIQIEELQKALATLKQDFVRRLQQTNSNLKDTNEKLSTQITVVQDQKLNSKQQISQFNEQIQKQFLKVSQDIQTIQTNITGLDLRMAETHLKVVHVQEKQQQSQVDQTTFEYFNNQNEIISLLPIKQDSQYSDSFQFNNAVTQKFIKADQSIQFQPTQSIGTKKQREIQLFESDQAQTVIQNLDHQSNITTPHIKVQNEIIKLKSDFFNEQQYNQNQMNNLLKQKTITDQTLQEIDKQLKQFNQYFGVIFSLILHNELIGTDYQAKILGNGFKFEFLPFQQDERTIISYQNNKISKIDLLMKTIISTYSIIKKQRQNTLEFQQEKKRHNTETSRDLQTMYPNKKNRFLDDKQYITQTERLNLSLDNTAYQQLPKQKVKKVLVKYKKLLD</sequence>
<accession>A0A8S1SL54</accession>
<reference evidence="2" key="1">
    <citation type="submission" date="2021-01" db="EMBL/GenBank/DDBJ databases">
        <authorList>
            <consortium name="Genoscope - CEA"/>
            <person name="William W."/>
        </authorList>
    </citation>
    <scope>NUCLEOTIDE SEQUENCE</scope>
</reference>
<dbReference type="OrthoDB" id="305190at2759"/>